<keyword evidence="2" id="KW-0813">Transport</keyword>
<evidence type="ECO:0000256" key="2">
    <source>
        <dbReference type="ARBA" id="ARBA00022448"/>
    </source>
</evidence>
<evidence type="ECO:0000256" key="6">
    <source>
        <dbReference type="ARBA" id="ARBA00023136"/>
    </source>
</evidence>
<dbReference type="Gene3D" id="1.10.1760.20">
    <property type="match status" value="1"/>
</dbReference>
<evidence type="ECO:0000256" key="1">
    <source>
        <dbReference type="ARBA" id="ARBA00004651"/>
    </source>
</evidence>
<reference evidence="8 9" key="1">
    <citation type="submission" date="2022-04" db="EMBL/GenBank/DDBJ databases">
        <title>Positive selection, recombination, and allopatry shape intraspecific diversity of widespread and dominant cyanobacteria.</title>
        <authorList>
            <person name="Wei J."/>
            <person name="Shu W."/>
            <person name="Hu C."/>
        </authorList>
    </citation>
    <scope>NUCLEOTIDE SEQUENCE [LARGE SCALE GENOMIC DNA]</scope>
    <source>
        <strain evidence="8 9">AS-A4</strain>
    </source>
</reference>
<keyword evidence="5 7" id="KW-1133">Transmembrane helix</keyword>
<evidence type="ECO:0000313" key="9">
    <source>
        <dbReference type="Proteomes" id="UP001476950"/>
    </source>
</evidence>
<evidence type="ECO:0000313" key="8">
    <source>
        <dbReference type="EMBL" id="MEP1058789.1"/>
    </source>
</evidence>
<keyword evidence="3" id="KW-1003">Cell membrane</keyword>
<dbReference type="Pfam" id="PF01891">
    <property type="entry name" value="CbiM"/>
    <property type="match status" value="1"/>
</dbReference>
<feature type="transmembrane region" description="Helical" evidence="7">
    <location>
        <begin position="163"/>
        <end position="187"/>
    </location>
</feature>
<organism evidence="8 9">
    <name type="scientific">Stenomitos frigidus AS-A4</name>
    <dbReference type="NCBI Taxonomy" id="2933935"/>
    <lineage>
        <taxon>Bacteria</taxon>
        <taxon>Bacillati</taxon>
        <taxon>Cyanobacteriota</taxon>
        <taxon>Cyanophyceae</taxon>
        <taxon>Leptolyngbyales</taxon>
        <taxon>Leptolyngbyaceae</taxon>
        <taxon>Stenomitos</taxon>
    </lineage>
</organism>
<feature type="transmembrane region" description="Helical" evidence="7">
    <location>
        <begin position="98"/>
        <end position="119"/>
    </location>
</feature>
<feature type="transmembrane region" description="Helical" evidence="7">
    <location>
        <begin position="34"/>
        <end position="54"/>
    </location>
</feature>
<evidence type="ECO:0000256" key="3">
    <source>
        <dbReference type="ARBA" id="ARBA00022475"/>
    </source>
</evidence>
<keyword evidence="4 7" id="KW-0812">Transmembrane</keyword>
<proteinExistence type="predicted"/>
<comment type="caution">
    <text evidence="8">The sequence shown here is derived from an EMBL/GenBank/DDBJ whole genome shotgun (WGS) entry which is preliminary data.</text>
</comment>
<dbReference type="Proteomes" id="UP001476950">
    <property type="component" value="Unassembled WGS sequence"/>
</dbReference>
<sequence length="252" mass="26652">MITVGVVFLHLLSSPLWRWALPSHLALHIPDGFLSLPVSLATWVVAVALIAVALKRVESEYKDRTVPLMGVCAAFIFAAQMINFPIPGGTSGHLLGGTLAGALLGPWAGSLVMTVVFIVQSILFQDGGLTVLGANVFNMGLIGTFGGYYLYRAVRFALGRNSLRGTLIGVAIAAWLSVIVAAVATAIQLALSGTVPLAVALTAMLSWHILIGVGEAIISVTTISFIWRSRPDLLYDAPRKAHSLASKSLLPR</sequence>
<dbReference type="PANTHER" id="PTHR34229:SF1">
    <property type="entry name" value="METAL TRANSPORT PROTEIN HI_1621-RELATED"/>
    <property type="match status" value="1"/>
</dbReference>
<gene>
    <name evidence="8" type="ORF">NDI38_10105</name>
</gene>
<feature type="transmembrane region" description="Helical" evidence="7">
    <location>
        <begin position="66"/>
        <end position="86"/>
    </location>
</feature>
<keyword evidence="9" id="KW-1185">Reference proteome</keyword>
<dbReference type="EMBL" id="JAMPLM010000007">
    <property type="protein sequence ID" value="MEP1058789.1"/>
    <property type="molecule type" value="Genomic_DNA"/>
</dbReference>
<name>A0ABV0KHS1_9CYAN</name>
<comment type="subcellular location">
    <subcellularLocation>
        <location evidence="1">Cell membrane</location>
        <topology evidence="1">Multi-pass membrane protein</topology>
    </subcellularLocation>
</comment>
<evidence type="ECO:0000256" key="5">
    <source>
        <dbReference type="ARBA" id="ARBA00022989"/>
    </source>
</evidence>
<dbReference type="PANTHER" id="PTHR34229">
    <property type="entry name" value="METAL TRANSPORT PROTEIN HI_1621-RELATED"/>
    <property type="match status" value="1"/>
</dbReference>
<dbReference type="InterPro" id="IPR002751">
    <property type="entry name" value="CbiM/NikMN"/>
</dbReference>
<keyword evidence="6 7" id="KW-0472">Membrane</keyword>
<protein>
    <submittedName>
        <fullName evidence="8">Energy-coupling factor ABC transporter permease</fullName>
    </submittedName>
</protein>
<evidence type="ECO:0000256" key="4">
    <source>
        <dbReference type="ARBA" id="ARBA00022692"/>
    </source>
</evidence>
<feature type="transmembrane region" description="Helical" evidence="7">
    <location>
        <begin position="131"/>
        <end position="151"/>
    </location>
</feature>
<feature type="transmembrane region" description="Helical" evidence="7">
    <location>
        <begin position="199"/>
        <end position="227"/>
    </location>
</feature>
<evidence type="ECO:0000256" key="7">
    <source>
        <dbReference type="SAM" id="Phobius"/>
    </source>
</evidence>
<accession>A0ABV0KHS1</accession>